<dbReference type="EMBL" id="CP116968">
    <property type="protein sequence ID" value="WNM61035.1"/>
    <property type="molecule type" value="Genomic_DNA"/>
</dbReference>
<organism evidence="1 2">
    <name type="scientific">Candidatus Nitrospira neomarina</name>
    <dbReference type="NCBI Taxonomy" id="3020899"/>
    <lineage>
        <taxon>Bacteria</taxon>
        <taxon>Pseudomonadati</taxon>
        <taxon>Nitrospirota</taxon>
        <taxon>Nitrospiria</taxon>
        <taxon>Nitrospirales</taxon>
        <taxon>Nitrospiraceae</taxon>
        <taxon>Nitrospira</taxon>
    </lineage>
</organism>
<dbReference type="RefSeq" id="WP_312742605.1">
    <property type="nucleotide sequence ID" value="NZ_CP116968.1"/>
</dbReference>
<evidence type="ECO:0000313" key="1">
    <source>
        <dbReference type="EMBL" id="WNM61035.1"/>
    </source>
</evidence>
<dbReference type="KEGG" id="nneo:PQG83_14880"/>
<dbReference type="AlphaFoldDB" id="A0AA96JVH2"/>
<dbReference type="Proteomes" id="UP001302494">
    <property type="component" value="Chromosome"/>
</dbReference>
<protein>
    <submittedName>
        <fullName evidence="1">DUF5677 domain-containing protein</fullName>
    </submittedName>
</protein>
<gene>
    <name evidence="1" type="ORF">PQG83_14880</name>
</gene>
<keyword evidence="2" id="KW-1185">Reference proteome</keyword>
<name>A0AA96JVH2_9BACT</name>
<proteinExistence type="predicted"/>
<dbReference type="Pfam" id="PF18928">
    <property type="entry name" value="DUF5677"/>
    <property type="match status" value="1"/>
</dbReference>
<sequence length="134" mass="15203">MEIHNRDGQELFAACLLIKLLNDVQAAVILFEKGLVSQGCSMLRVALESLIVLGKICESYEFVHAYAKIGEKDRLKLVRSIRSASTNVFHDIKLELTDELIKKIEEALEGKECTSNKEQWARDINLHHLYVGAY</sequence>
<evidence type="ECO:0000313" key="2">
    <source>
        <dbReference type="Proteomes" id="UP001302494"/>
    </source>
</evidence>
<dbReference type="InterPro" id="IPR043733">
    <property type="entry name" value="DUF5677"/>
</dbReference>
<accession>A0AA96JVH2</accession>
<reference evidence="1 2" key="1">
    <citation type="submission" date="2023-01" db="EMBL/GenBank/DDBJ databases">
        <title>Cultivation and genomic characterization of new, ubiquitous marine nitrite-oxidizing bacteria from the Nitrospirales.</title>
        <authorList>
            <person name="Mueller A.J."/>
            <person name="Daebeler A."/>
            <person name="Herbold C.W."/>
            <person name="Kirkegaard R.H."/>
            <person name="Daims H."/>
        </authorList>
    </citation>
    <scope>NUCLEOTIDE SEQUENCE [LARGE SCALE GENOMIC DNA]</scope>
    <source>
        <strain evidence="1 2">DK</strain>
    </source>
</reference>